<keyword evidence="2" id="KW-1185">Reference proteome</keyword>
<dbReference type="AlphaFoldDB" id="A0A7T1B0Y1"/>
<evidence type="ECO:0000313" key="1">
    <source>
        <dbReference type="EMBL" id="QPM75516.1"/>
    </source>
</evidence>
<dbReference type="InterPro" id="IPR010035">
    <property type="entry name" value="Thi_S"/>
</dbReference>
<dbReference type="InterPro" id="IPR012675">
    <property type="entry name" value="Beta-grasp_dom_sf"/>
</dbReference>
<dbReference type="InterPro" id="IPR003749">
    <property type="entry name" value="ThiS/MoaD-like"/>
</dbReference>
<dbReference type="Proteomes" id="UP000594455">
    <property type="component" value="Chromosome"/>
</dbReference>
<dbReference type="PANTHER" id="PTHR34472:SF1">
    <property type="entry name" value="SULFUR CARRIER PROTEIN THIS"/>
    <property type="match status" value="1"/>
</dbReference>
<dbReference type="PANTHER" id="PTHR34472">
    <property type="entry name" value="SULFUR CARRIER PROTEIN THIS"/>
    <property type="match status" value="1"/>
</dbReference>
<dbReference type="SUPFAM" id="SSF54285">
    <property type="entry name" value="MoaD/ThiS"/>
    <property type="match status" value="1"/>
</dbReference>
<dbReference type="Gene3D" id="3.10.20.30">
    <property type="match status" value="1"/>
</dbReference>
<gene>
    <name evidence="1" type="primary">thiS</name>
    <name evidence="1" type="ORF">ISP08_01930</name>
</gene>
<sequence length="66" mass="7436">MEVMINGDTFKFGEQLTLLEVLQQLEIDEQRVIVEHNSKLIKQDTFASQVVSANDKLELLEFVGGG</sequence>
<dbReference type="KEGG" id="sllo:ISP08_01930"/>
<dbReference type="Pfam" id="PF02597">
    <property type="entry name" value="ThiS"/>
    <property type="match status" value="1"/>
</dbReference>
<dbReference type="CDD" id="cd00565">
    <property type="entry name" value="Ubl_ThiS"/>
    <property type="match status" value="1"/>
</dbReference>
<protein>
    <submittedName>
        <fullName evidence="1">Sulfur carrier protein ThiS</fullName>
    </submittedName>
</protein>
<dbReference type="EMBL" id="CP064056">
    <property type="protein sequence ID" value="QPM75516.1"/>
    <property type="molecule type" value="Genomic_DNA"/>
</dbReference>
<name>A0A7T1B0Y1_9STAP</name>
<dbReference type="NCBIfam" id="TIGR01683">
    <property type="entry name" value="thiS"/>
    <property type="match status" value="1"/>
</dbReference>
<proteinExistence type="predicted"/>
<accession>A0A7T1B0Y1</accession>
<organism evidence="1 2">
    <name type="scientific">Staphylococcus lloydii</name>
    <dbReference type="NCBI Taxonomy" id="2781774"/>
    <lineage>
        <taxon>Bacteria</taxon>
        <taxon>Bacillati</taxon>
        <taxon>Bacillota</taxon>
        <taxon>Bacilli</taxon>
        <taxon>Bacillales</taxon>
        <taxon>Staphylococcaceae</taxon>
        <taxon>Staphylococcus</taxon>
    </lineage>
</organism>
<reference evidence="1 2" key="1">
    <citation type="submission" date="2020-10" db="EMBL/GenBank/DDBJ databases">
        <title>Closed genome sequences of Staphylococcus lloydii sp. nov. and Staphylococcus durrellii sp. nov. Isolated from Captive Fruit Bats (Pteropus livingstonii).</title>
        <authorList>
            <person name="Fountain K."/>
        </authorList>
    </citation>
    <scope>NUCLEOTIDE SEQUENCE [LARGE SCALE GENOMIC DNA]</scope>
    <source>
        <strain evidence="1 2">23_2_7_LY</strain>
    </source>
</reference>
<dbReference type="InterPro" id="IPR016155">
    <property type="entry name" value="Mopterin_synth/thiamin_S_b"/>
</dbReference>
<evidence type="ECO:0000313" key="2">
    <source>
        <dbReference type="Proteomes" id="UP000594455"/>
    </source>
</evidence>
<dbReference type="RefSeq" id="WP_195719165.1">
    <property type="nucleotide sequence ID" value="NZ_CP064056.1"/>
</dbReference>